<dbReference type="InterPro" id="IPR003594">
    <property type="entry name" value="HATPase_dom"/>
</dbReference>
<dbReference type="InterPro" id="IPR036890">
    <property type="entry name" value="HATPase_C_sf"/>
</dbReference>
<proteinExistence type="predicted"/>
<keyword evidence="2" id="KW-0723">Serine/threonine-protein kinase</keyword>
<gene>
    <name evidence="2" type="ordered locus">Nther_0092</name>
</gene>
<evidence type="ECO:0000259" key="1">
    <source>
        <dbReference type="Pfam" id="PF13581"/>
    </source>
</evidence>
<dbReference type="STRING" id="457570.Nther_0092"/>
<feature type="domain" description="Histidine kinase/HSP90-like ATPase" evidence="1">
    <location>
        <begin position="25"/>
        <end position="140"/>
    </location>
</feature>
<keyword evidence="3" id="KW-1185">Reference proteome</keyword>
<evidence type="ECO:0000313" key="2">
    <source>
        <dbReference type="EMBL" id="ACB83691.1"/>
    </source>
</evidence>
<protein>
    <submittedName>
        <fullName evidence="2">Putative anti-sigma regulatory factor, serine/threonine protein kinase</fullName>
    </submittedName>
</protein>
<dbReference type="RefSeq" id="WP_012446582.1">
    <property type="nucleotide sequence ID" value="NC_010718.1"/>
</dbReference>
<reference evidence="2 3" key="1">
    <citation type="submission" date="2008-04" db="EMBL/GenBank/DDBJ databases">
        <title>Complete sequence of chromosome of Natranaerobius thermophilus JW/NM-WN-LF.</title>
        <authorList>
            <consortium name="US DOE Joint Genome Institute"/>
            <person name="Copeland A."/>
            <person name="Lucas S."/>
            <person name="Lapidus A."/>
            <person name="Glavina del Rio T."/>
            <person name="Dalin E."/>
            <person name="Tice H."/>
            <person name="Bruce D."/>
            <person name="Goodwin L."/>
            <person name="Pitluck S."/>
            <person name="Chertkov O."/>
            <person name="Brettin T."/>
            <person name="Detter J.C."/>
            <person name="Han C."/>
            <person name="Kuske C.R."/>
            <person name="Schmutz J."/>
            <person name="Larimer F."/>
            <person name="Land M."/>
            <person name="Hauser L."/>
            <person name="Kyrpides N."/>
            <person name="Lykidis A."/>
            <person name="Mesbah N.M."/>
            <person name="Wiegel J."/>
        </authorList>
    </citation>
    <scope>NUCLEOTIDE SEQUENCE [LARGE SCALE GENOMIC DNA]</scope>
    <source>
        <strain evidence="3">ATCC BAA-1301 / DSM 18059 / JW/NM-WN-LF</strain>
    </source>
</reference>
<dbReference type="OrthoDB" id="9797578at2"/>
<dbReference type="HOGENOM" id="CLU_129722_0_0_9"/>
<dbReference type="Pfam" id="PF13581">
    <property type="entry name" value="HATPase_c_2"/>
    <property type="match status" value="1"/>
</dbReference>
<organism evidence="2 3">
    <name type="scientific">Natranaerobius thermophilus (strain ATCC BAA-1301 / DSM 18059 / JW/NM-WN-LF)</name>
    <dbReference type="NCBI Taxonomy" id="457570"/>
    <lineage>
        <taxon>Bacteria</taxon>
        <taxon>Bacillati</taxon>
        <taxon>Bacillota</taxon>
        <taxon>Clostridia</taxon>
        <taxon>Natranaerobiales</taxon>
        <taxon>Natranaerobiaceae</taxon>
        <taxon>Natranaerobius</taxon>
    </lineage>
</organism>
<dbReference type="Gene3D" id="3.30.565.10">
    <property type="entry name" value="Histidine kinase-like ATPase, C-terminal domain"/>
    <property type="match status" value="1"/>
</dbReference>
<sequence length="144" mass="15885">MDEEQEKFIKSYKLEGQDFQSGGEASAQIKQILKSLGVPSKIIRKATVISYEAEMNVIIHSYSGEIILDVDQYRVVIRTEDTGPGIQDIDKAMEEGYTTVSTEILEMGFGAGMGLPNIKKFSDNLKINSQVGEGTVLEATVYIN</sequence>
<reference evidence="2 3" key="2">
    <citation type="journal article" date="2011" name="J. Bacteriol.">
        <title>Complete genome sequence of the anaerobic, halophilic alkalithermophile Natranaerobius thermophilus JW/NM-WN-LF.</title>
        <authorList>
            <person name="Zhao B."/>
            <person name="Mesbah N.M."/>
            <person name="Dalin E."/>
            <person name="Goodwin L."/>
            <person name="Nolan M."/>
            <person name="Pitluck S."/>
            <person name="Chertkov O."/>
            <person name="Brettin T.S."/>
            <person name="Han J."/>
            <person name="Larimer F.W."/>
            <person name="Land M.L."/>
            <person name="Hauser L."/>
            <person name="Kyrpides N."/>
            <person name="Wiegel J."/>
        </authorList>
    </citation>
    <scope>NUCLEOTIDE SEQUENCE [LARGE SCALE GENOMIC DNA]</scope>
    <source>
        <strain evidence="3">ATCC BAA-1301 / DSM 18059 / JW/NM-WN-LF</strain>
    </source>
</reference>
<dbReference type="eggNOG" id="COG2172">
    <property type="taxonomic scope" value="Bacteria"/>
</dbReference>
<dbReference type="AlphaFoldDB" id="B2A3R5"/>
<evidence type="ECO:0000313" key="3">
    <source>
        <dbReference type="Proteomes" id="UP000001683"/>
    </source>
</evidence>
<keyword evidence="2" id="KW-0418">Kinase</keyword>
<dbReference type="SUPFAM" id="SSF55874">
    <property type="entry name" value="ATPase domain of HSP90 chaperone/DNA topoisomerase II/histidine kinase"/>
    <property type="match status" value="1"/>
</dbReference>
<dbReference type="Proteomes" id="UP000001683">
    <property type="component" value="Chromosome"/>
</dbReference>
<dbReference type="EMBL" id="CP001034">
    <property type="protein sequence ID" value="ACB83691.1"/>
    <property type="molecule type" value="Genomic_DNA"/>
</dbReference>
<dbReference type="KEGG" id="nth:Nther_0092"/>
<dbReference type="FunCoup" id="B2A3R5">
    <property type="interactions" value="3"/>
</dbReference>
<accession>B2A3R5</accession>
<dbReference type="InParanoid" id="B2A3R5"/>
<dbReference type="GO" id="GO:0004674">
    <property type="term" value="F:protein serine/threonine kinase activity"/>
    <property type="evidence" value="ECO:0007669"/>
    <property type="project" value="UniProtKB-KW"/>
</dbReference>
<name>B2A3R5_NATTJ</name>
<keyword evidence="2" id="KW-0808">Transferase</keyword>